<comment type="caution">
    <text evidence="1">The sequence shown here is derived from an EMBL/GenBank/DDBJ whole genome shotgun (WGS) entry which is preliminary data.</text>
</comment>
<name>A0A7X0G4Y4_9ACTN</name>
<dbReference type="EMBL" id="JACHMQ010000001">
    <property type="protein sequence ID" value="MBB6399447.1"/>
    <property type="molecule type" value="Genomic_DNA"/>
</dbReference>
<dbReference type="RefSeq" id="WP_185031342.1">
    <property type="nucleotide sequence ID" value="NZ_JACHMQ010000001.1"/>
</dbReference>
<organism evidence="1 2">
    <name type="scientific">Actinomadura coerulea</name>
    <dbReference type="NCBI Taxonomy" id="46159"/>
    <lineage>
        <taxon>Bacteria</taxon>
        <taxon>Bacillati</taxon>
        <taxon>Actinomycetota</taxon>
        <taxon>Actinomycetes</taxon>
        <taxon>Streptosporangiales</taxon>
        <taxon>Thermomonosporaceae</taxon>
        <taxon>Actinomadura</taxon>
    </lineage>
</organism>
<accession>A0A7X0G4Y4</accession>
<dbReference type="AlphaFoldDB" id="A0A7X0G4Y4"/>
<proteinExistence type="predicted"/>
<keyword evidence="2" id="KW-1185">Reference proteome</keyword>
<sequence length="189" mass="18772">MKRKNALVAAGALGVALAGGAVVSGLTIESTSSPKPAARVAATGSVAAAGGQAAGGQAGGQAAGGQAAGGQAAATAIKKTDYGPWNGHFANQSLKCRTYASAGTVGGRVWHYGKIECNKKTAIIDVVSGVNPGKPAIAQHLCRDVKSCTVKGWVNNPSGNQNWSVTTTGSAGVLLFSGERLSAHVTFRA</sequence>
<gene>
    <name evidence="1" type="ORF">BKA00_006361</name>
</gene>
<dbReference type="Proteomes" id="UP000546324">
    <property type="component" value="Unassembled WGS sequence"/>
</dbReference>
<evidence type="ECO:0000313" key="1">
    <source>
        <dbReference type="EMBL" id="MBB6399447.1"/>
    </source>
</evidence>
<evidence type="ECO:0000313" key="2">
    <source>
        <dbReference type="Proteomes" id="UP000546324"/>
    </source>
</evidence>
<protein>
    <submittedName>
        <fullName evidence="1">Uncharacterized protein</fullName>
    </submittedName>
</protein>
<reference evidence="1 2" key="1">
    <citation type="submission" date="2020-08" db="EMBL/GenBank/DDBJ databases">
        <title>Sequencing the genomes of 1000 actinobacteria strains.</title>
        <authorList>
            <person name="Klenk H.-P."/>
        </authorList>
    </citation>
    <scope>NUCLEOTIDE SEQUENCE [LARGE SCALE GENOMIC DNA]</scope>
    <source>
        <strain evidence="1 2">DSM 43675</strain>
    </source>
</reference>